<evidence type="ECO:0000313" key="2">
    <source>
        <dbReference type="EMBL" id="CAH1223258.1"/>
    </source>
</evidence>
<name>A0A9P0DR21_DIABA</name>
<feature type="region of interest" description="Disordered" evidence="1">
    <location>
        <begin position="75"/>
        <end position="104"/>
    </location>
</feature>
<proteinExistence type="predicted"/>
<reference evidence="2" key="1">
    <citation type="submission" date="2022-01" db="EMBL/GenBank/DDBJ databases">
        <authorList>
            <person name="King R."/>
        </authorList>
    </citation>
    <scope>NUCLEOTIDE SEQUENCE</scope>
</reference>
<organism evidence="2 3">
    <name type="scientific">Diabrotica balteata</name>
    <name type="common">Banded cucumber beetle</name>
    <dbReference type="NCBI Taxonomy" id="107213"/>
    <lineage>
        <taxon>Eukaryota</taxon>
        <taxon>Metazoa</taxon>
        <taxon>Ecdysozoa</taxon>
        <taxon>Arthropoda</taxon>
        <taxon>Hexapoda</taxon>
        <taxon>Insecta</taxon>
        <taxon>Pterygota</taxon>
        <taxon>Neoptera</taxon>
        <taxon>Endopterygota</taxon>
        <taxon>Coleoptera</taxon>
        <taxon>Polyphaga</taxon>
        <taxon>Cucujiformia</taxon>
        <taxon>Chrysomeloidea</taxon>
        <taxon>Chrysomelidae</taxon>
        <taxon>Galerucinae</taxon>
        <taxon>Diabroticina</taxon>
        <taxon>Diabroticites</taxon>
        <taxon>Diabrotica</taxon>
    </lineage>
</organism>
<dbReference type="EMBL" id="CAKJVB030000001">
    <property type="protein sequence ID" value="CAH1223258.1"/>
    <property type="molecule type" value="Genomic_DNA"/>
</dbReference>
<evidence type="ECO:0000313" key="3">
    <source>
        <dbReference type="Proteomes" id="UP001153709"/>
    </source>
</evidence>
<accession>A0A9P0DR21</accession>
<sequence>MEGISVKSAKKTRGGELILEVAGKEEAESLKKTIVALTEGNMVEDVRGYQVQEDIFDIDGDAPKEEILRHIRRYTGSRGPNDVNSSLEIDRQKIETRTQTSRSD</sequence>
<dbReference type="Proteomes" id="UP001153709">
    <property type="component" value="Unassembled WGS sequence"/>
</dbReference>
<gene>
    <name evidence="2" type="ORF">DIABBA_LOCUS42</name>
</gene>
<dbReference type="OrthoDB" id="6776821at2759"/>
<comment type="caution">
    <text evidence="2">The sequence shown here is derived from an EMBL/GenBank/DDBJ whole genome shotgun (WGS) entry which is preliminary data.</text>
</comment>
<dbReference type="AlphaFoldDB" id="A0A9P0DR21"/>
<protein>
    <submittedName>
        <fullName evidence="2">Uncharacterized protein</fullName>
    </submittedName>
</protein>
<evidence type="ECO:0000256" key="1">
    <source>
        <dbReference type="SAM" id="MobiDB-lite"/>
    </source>
</evidence>
<keyword evidence="3" id="KW-1185">Reference proteome</keyword>